<name>A0ACC2NWN8_9HYME</name>
<dbReference type="Proteomes" id="UP001239111">
    <property type="component" value="Chromosome 2"/>
</dbReference>
<protein>
    <submittedName>
        <fullName evidence="1">Uncharacterized protein</fullName>
    </submittedName>
</protein>
<dbReference type="EMBL" id="CM056742">
    <property type="protein sequence ID" value="KAJ8675620.1"/>
    <property type="molecule type" value="Genomic_DNA"/>
</dbReference>
<organism evidence="1 2">
    <name type="scientific">Eretmocerus hayati</name>
    <dbReference type="NCBI Taxonomy" id="131215"/>
    <lineage>
        <taxon>Eukaryota</taxon>
        <taxon>Metazoa</taxon>
        <taxon>Ecdysozoa</taxon>
        <taxon>Arthropoda</taxon>
        <taxon>Hexapoda</taxon>
        <taxon>Insecta</taxon>
        <taxon>Pterygota</taxon>
        <taxon>Neoptera</taxon>
        <taxon>Endopterygota</taxon>
        <taxon>Hymenoptera</taxon>
        <taxon>Apocrita</taxon>
        <taxon>Proctotrupomorpha</taxon>
        <taxon>Chalcidoidea</taxon>
        <taxon>Aphelinidae</taxon>
        <taxon>Aphelininae</taxon>
        <taxon>Eretmocerus</taxon>
    </lineage>
</organism>
<evidence type="ECO:0000313" key="1">
    <source>
        <dbReference type="EMBL" id="KAJ8675620.1"/>
    </source>
</evidence>
<keyword evidence="2" id="KW-1185">Reference proteome</keyword>
<accession>A0ACC2NWN8</accession>
<comment type="caution">
    <text evidence="1">The sequence shown here is derived from an EMBL/GenBank/DDBJ whole genome shotgun (WGS) entry which is preliminary data.</text>
</comment>
<reference evidence="1" key="1">
    <citation type="submission" date="2023-04" db="EMBL/GenBank/DDBJ databases">
        <title>A chromosome-level genome assembly of the parasitoid wasp Eretmocerus hayati.</title>
        <authorList>
            <person name="Zhong Y."/>
            <person name="Liu S."/>
            <person name="Liu Y."/>
        </authorList>
    </citation>
    <scope>NUCLEOTIDE SEQUENCE</scope>
    <source>
        <strain evidence="1">ZJU_SS_LIU_2023</strain>
    </source>
</reference>
<sequence length="159" mass="17186">MAKPGSSRQNRQNGSSSLSGALPASPLPAKTGRRITPRRSAVTSPAFPPTAEIRPPHCTAEERRATPALPPAAEIRPPYYTPQERRGISSATFSPLESGRRATFRRSTVTVSALPPAKARPLQYPPDEGAALYQPANPAATSQPRLDRDRDWSAARRKP</sequence>
<evidence type="ECO:0000313" key="2">
    <source>
        <dbReference type="Proteomes" id="UP001239111"/>
    </source>
</evidence>
<gene>
    <name evidence="1" type="ORF">QAD02_011406</name>
</gene>
<proteinExistence type="predicted"/>